<keyword evidence="4" id="KW-0479">Metal-binding</keyword>
<keyword evidence="10" id="KW-1185">Reference proteome</keyword>
<dbReference type="SUPFAM" id="SSF48264">
    <property type="entry name" value="Cytochrome P450"/>
    <property type="match status" value="1"/>
</dbReference>
<dbReference type="Gene3D" id="1.10.630.10">
    <property type="entry name" value="Cytochrome P450"/>
    <property type="match status" value="1"/>
</dbReference>
<evidence type="ECO:0000256" key="5">
    <source>
        <dbReference type="ARBA" id="ARBA00023002"/>
    </source>
</evidence>
<keyword evidence="6" id="KW-0408">Iron</keyword>
<dbReference type="PRINTS" id="PR00385">
    <property type="entry name" value="P450"/>
</dbReference>
<evidence type="ECO:0000256" key="2">
    <source>
        <dbReference type="ARBA" id="ARBA00010617"/>
    </source>
</evidence>
<evidence type="ECO:0000256" key="4">
    <source>
        <dbReference type="ARBA" id="ARBA00022723"/>
    </source>
</evidence>
<comment type="caution">
    <text evidence="9">The sequence shown here is derived from an EMBL/GenBank/DDBJ whole genome shotgun (WGS) entry which is preliminary data.</text>
</comment>
<evidence type="ECO:0000256" key="7">
    <source>
        <dbReference type="ARBA" id="ARBA00023033"/>
    </source>
</evidence>
<dbReference type="CDD" id="cd11060">
    <property type="entry name" value="CYP57A1-like"/>
    <property type="match status" value="1"/>
</dbReference>
<organism evidence="9 10">
    <name type="scientific">Apiospora rasikravindrae</name>
    <dbReference type="NCBI Taxonomy" id="990691"/>
    <lineage>
        <taxon>Eukaryota</taxon>
        <taxon>Fungi</taxon>
        <taxon>Dikarya</taxon>
        <taxon>Ascomycota</taxon>
        <taxon>Pezizomycotina</taxon>
        <taxon>Sordariomycetes</taxon>
        <taxon>Xylariomycetidae</taxon>
        <taxon>Amphisphaeriales</taxon>
        <taxon>Apiosporaceae</taxon>
        <taxon>Apiospora</taxon>
    </lineage>
</organism>
<proteinExistence type="inferred from homology"/>
<dbReference type="EMBL" id="JAQQWK010000010">
    <property type="protein sequence ID" value="KAK8029626.1"/>
    <property type="molecule type" value="Genomic_DNA"/>
</dbReference>
<dbReference type="InterPro" id="IPR050121">
    <property type="entry name" value="Cytochrome_P450_monoxygenase"/>
</dbReference>
<keyword evidence="8" id="KW-0472">Membrane</keyword>
<sequence>MEFVKNLKSSLASLDWEFFSKSLGDKQLFPSPLAAPSYYAAIVGVSAVLWYVLTSTAAWYRLRDFPAVHWSAHFSYFWAARTAYGGQQYWVHRAMFDGRDADETPLLRIGPNQLITNDPDIVRRVNAARSGYDRDPWYAAGRFNPYYDNMFSVLSTPQHARWRARTSHAYTGREVPDFEAGVNQQLVTFLELLRTYAASSGRLLDFGPVSSYFTVDVITRLAFGKEFGFLAEESDKYNFLTELTALWPRMATSADVPWIRAVLFSTPVLKLMGPKGRDKTGFGALMGIAEKEVAKRFAPGAEKKKDMLGSFMNHGLDQTECEVEGLFMVISGTESTASAIRCIMTYAMATPSVYVKLKAEIQEAVRDGKVSSPIKVEEARKLPYLQAVIYEGIRMRPPLLGLLAKVVPPGGDTLGGKHVPAGTAICTNVSSLLRSTKMFGVDADVYRPGRFLELGVEDRVAMERNTELAFGSGQWQCIGRVISFMEMNKIVFETFRHFDLQLACPVKACAVESYGVFLESNMMVRVTGTATY</sequence>
<name>A0ABR1SD23_9PEZI</name>
<dbReference type="Proteomes" id="UP001444661">
    <property type="component" value="Unassembled WGS sequence"/>
</dbReference>
<evidence type="ECO:0000256" key="8">
    <source>
        <dbReference type="SAM" id="Phobius"/>
    </source>
</evidence>
<dbReference type="InterPro" id="IPR001128">
    <property type="entry name" value="Cyt_P450"/>
</dbReference>
<evidence type="ECO:0000313" key="9">
    <source>
        <dbReference type="EMBL" id="KAK8029626.1"/>
    </source>
</evidence>
<evidence type="ECO:0008006" key="11">
    <source>
        <dbReference type="Google" id="ProtNLM"/>
    </source>
</evidence>
<reference evidence="9 10" key="1">
    <citation type="submission" date="2023-01" db="EMBL/GenBank/DDBJ databases">
        <title>Analysis of 21 Apiospora genomes using comparative genomics revels a genus with tremendous synthesis potential of carbohydrate active enzymes and secondary metabolites.</title>
        <authorList>
            <person name="Sorensen T."/>
        </authorList>
    </citation>
    <scope>NUCLEOTIDE SEQUENCE [LARGE SCALE GENOMIC DNA]</scope>
    <source>
        <strain evidence="9 10">CBS 33761</strain>
    </source>
</reference>
<keyword evidence="8" id="KW-1133">Transmembrane helix</keyword>
<evidence type="ECO:0000256" key="3">
    <source>
        <dbReference type="ARBA" id="ARBA00022617"/>
    </source>
</evidence>
<dbReference type="InterPro" id="IPR002403">
    <property type="entry name" value="Cyt_P450_E_grp-IV"/>
</dbReference>
<dbReference type="Pfam" id="PF00067">
    <property type="entry name" value="p450"/>
    <property type="match status" value="1"/>
</dbReference>
<keyword evidence="3" id="KW-0349">Heme</keyword>
<evidence type="ECO:0000256" key="6">
    <source>
        <dbReference type="ARBA" id="ARBA00023004"/>
    </source>
</evidence>
<keyword evidence="7" id="KW-0503">Monooxygenase</keyword>
<protein>
    <recommendedName>
        <fullName evidence="11">Pisatin demethylase</fullName>
    </recommendedName>
</protein>
<comment type="similarity">
    <text evidence="2">Belongs to the cytochrome P450 family.</text>
</comment>
<evidence type="ECO:0000256" key="1">
    <source>
        <dbReference type="ARBA" id="ARBA00001971"/>
    </source>
</evidence>
<accession>A0ABR1SD23</accession>
<comment type="cofactor">
    <cofactor evidence="1">
        <name>heme</name>
        <dbReference type="ChEBI" id="CHEBI:30413"/>
    </cofactor>
</comment>
<keyword evidence="8" id="KW-0812">Transmembrane</keyword>
<gene>
    <name evidence="9" type="ORF">PG993_010917</name>
</gene>
<keyword evidence="5" id="KW-0560">Oxidoreductase</keyword>
<dbReference type="PANTHER" id="PTHR24305">
    <property type="entry name" value="CYTOCHROME P450"/>
    <property type="match status" value="1"/>
</dbReference>
<dbReference type="PANTHER" id="PTHR24305:SF77">
    <property type="entry name" value="CYTOCHROME P450 MONOOXYGENASE"/>
    <property type="match status" value="1"/>
</dbReference>
<feature type="transmembrane region" description="Helical" evidence="8">
    <location>
        <begin position="38"/>
        <end position="60"/>
    </location>
</feature>
<dbReference type="PRINTS" id="PR00465">
    <property type="entry name" value="EP450IV"/>
</dbReference>
<dbReference type="InterPro" id="IPR036396">
    <property type="entry name" value="Cyt_P450_sf"/>
</dbReference>
<evidence type="ECO:0000313" key="10">
    <source>
        <dbReference type="Proteomes" id="UP001444661"/>
    </source>
</evidence>